<dbReference type="PANTHER" id="PTHR34582:SF6">
    <property type="entry name" value="UPF0702 TRANSMEMBRANE PROTEIN YCAP"/>
    <property type="match status" value="1"/>
</dbReference>
<keyword evidence="4 7" id="KW-0812">Transmembrane</keyword>
<dbReference type="InterPro" id="IPR007353">
    <property type="entry name" value="DUF421"/>
</dbReference>
<comment type="caution">
    <text evidence="9">The sequence shown here is derived from an EMBL/GenBank/DDBJ whole genome shotgun (WGS) entry which is preliminary data.</text>
</comment>
<keyword evidence="6 7" id="KW-0472">Membrane</keyword>
<dbReference type="AlphaFoldDB" id="A0A1C3UYB6"/>
<dbReference type="RefSeq" id="WP_092311395.1">
    <property type="nucleotide sequence ID" value="NZ_FMAD01000005.1"/>
</dbReference>
<evidence type="ECO:0000256" key="2">
    <source>
        <dbReference type="ARBA" id="ARBA00006448"/>
    </source>
</evidence>
<evidence type="ECO:0000259" key="8">
    <source>
        <dbReference type="Pfam" id="PF04239"/>
    </source>
</evidence>
<feature type="transmembrane region" description="Helical" evidence="7">
    <location>
        <begin position="20"/>
        <end position="39"/>
    </location>
</feature>
<evidence type="ECO:0000256" key="5">
    <source>
        <dbReference type="ARBA" id="ARBA00022989"/>
    </source>
</evidence>
<evidence type="ECO:0000256" key="4">
    <source>
        <dbReference type="ARBA" id="ARBA00022692"/>
    </source>
</evidence>
<evidence type="ECO:0000256" key="3">
    <source>
        <dbReference type="ARBA" id="ARBA00022475"/>
    </source>
</evidence>
<keyword evidence="5 7" id="KW-1133">Transmembrane helix</keyword>
<dbReference type="Gene3D" id="3.30.240.20">
    <property type="entry name" value="bsu07140 like domains"/>
    <property type="match status" value="1"/>
</dbReference>
<dbReference type="EMBL" id="JACHWF010000012">
    <property type="protein sequence ID" value="MBB3011088.1"/>
    <property type="molecule type" value="Genomic_DNA"/>
</dbReference>
<sequence length="163" mass="18570">MDFSIDWREALFFTVSPLETIVRGTVMYWSLFLLFRFVVRRDIGSMGIADLLLIVIVADAAQNGMAGKGEGVADAVLLVITLIVWNRLIDFLAYKYPGFQRFAEARKVLLVRDGVKLHENMRRENITDEELEAKYRQHGVDSIESVKALYLEADGKISVIKKE</sequence>
<name>A0A1C3UYB6_9BURK</name>
<protein>
    <submittedName>
        <fullName evidence="9">Uncharacterized membrane protein YcaP (DUF421 family)</fullName>
    </submittedName>
</protein>
<proteinExistence type="inferred from homology"/>
<dbReference type="PANTHER" id="PTHR34582">
    <property type="entry name" value="UPF0702 TRANSMEMBRANE PROTEIN YCAP"/>
    <property type="match status" value="1"/>
</dbReference>
<dbReference type="Pfam" id="PF04239">
    <property type="entry name" value="DUF421"/>
    <property type="match status" value="1"/>
</dbReference>
<dbReference type="Proteomes" id="UP000578036">
    <property type="component" value="Unassembled WGS sequence"/>
</dbReference>
<comment type="subcellular location">
    <subcellularLocation>
        <location evidence="1">Cell membrane</location>
        <topology evidence="1">Multi-pass membrane protein</topology>
    </subcellularLocation>
</comment>
<evidence type="ECO:0000313" key="9">
    <source>
        <dbReference type="EMBL" id="MBB3011088.1"/>
    </source>
</evidence>
<evidence type="ECO:0000313" key="10">
    <source>
        <dbReference type="Proteomes" id="UP000578036"/>
    </source>
</evidence>
<dbReference type="GO" id="GO:0005886">
    <property type="term" value="C:plasma membrane"/>
    <property type="evidence" value="ECO:0007669"/>
    <property type="project" value="UniProtKB-SubCell"/>
</dbReference>
<feature type="domain" description="YetF C-terminal" evidence="8">
    <location>
        <begin position="97"/>
        <end position="163"/>
    </location>
</feature>
<keyword evidence="3" id="KW-1003">Cell membrane</keyword>
<evidence type="ECO:0000256" key="7">
    <source>
        <dbReference type="SAM" id="Phobius"/>
    </source>
</evidence>
<evidence type="ECO:0000256" key="1">
    <source>
        <dbReference type="ARBA" id="ARBA00004651"/>
    </source>
</evidence>
<dbReference type="InterPro" id="IPR023090">
    <property type="entry name" value="UPF0702_alpha/beta_dom_sf"/>
</dbReference>
<keyword evidence="10" id="KW-1185">Reference proteome</keyword>
<evidence type="ECO:0000256" key="6">
    <source>
        <dbReference type="ARBA" id="ARBA00023136"/>
    </source>
</evidence>
<gene>
    <name evidence="9" type="ORF">FHX61_005774</name>
</gene>
<accession>A0A1C3UYB6</accession>
<reference evidence="9 10" key="1">
    <citation type="submission" date="2020-08" db="EMBL/GenBank/DDBJ databases">
        <title>Genomic Encyclopedia of Type Strains, Phase IV (KMG-V): Genome sequencing to study the core and pangenomes of soil and plant-associated prokaryotes.</title>
        <authorList>
            <person name="Whitman W."/>
        </authorList>
    </citation>
    <scope>NUCLEOTIDE SEQUENCE [LARGE SCALE GENOMIC DNA]</scope>
    <source>
        <strain evidence="9 10">SLV-2362</strain>
    </source>
</reference>
<organism evidence="9 10">
    <name type="scientific">Cupriavidus alkaliphilus</name>
    <dbReference type="NCBI Taxonomy" id="942866"/>
    <lineage>
        <taxon>Bacteria</taxon>
        <taxon>Pseudomonadati</taxon>
        <taxon>Pseudomonadota</taxon>
        <taxon>Betaproteobacteria</taxon>
        <taxon>Burkholderiales</taxon>
        <taxon>Burkholderiaceae</taxon>
        <taxon>Cupriavidus</taxon>
    </lineage>
</organism>
<comment type="similarity">
    <text evidence="2">Belongs to the UPF0702 family.</text>
</comment>